<name>A0A557SSD0_9ARCH</name>
<evidence type="ECO:0000313" key="1">
    <source>
        <dbReference type="EMBL" id="TVP39517.1"/>
    </source>
</evidence>
<organism evidence="1 2">
    <name type="scientific">Candidatus Nitrosocosmicus arcticus</name>
    <dbReference type="NCBI Taxonomy" id="2035267"/>
    <lineage>
        <taxon>Archaea</taxon>
        <taxon>Nitrososphaerota</taxon>
        <taxon>Nitrososphaeria</taxon>
        <taxon>Nitrososphaerales</taxon>
        <taxon>Nitrososphaeraceae</taxon>
        <taxon>Candidatus Nitrosocosmicus</taxon>
    </lineage>
</organism>
<keyword evidence="2" id="KW-1185">Reference proteome</keyword>
<evidence type="ECO:0000313" key="2">
    <source>
        <dbReference type="Proteomes" id="UP000315289"/>
    </source>
</evidence>
<protein>
    <submittedName>
        <fullName evidence="1">Uncharacterized protein</fullName>
    </submittedName>
</protein>
<dbReference type="Proteomes" id="UP000315289">
    <property type="component" value="Unassembled WGS sequence"/>
</dbReference>
<proteinExistence type="predicted"/>
<dbReference type="EMBL" id="VOAH01000015">
    <property type="protein sequence ID" value="TVP39517.1"/>
    <property type="molecule type" value="Genomic_DNA"/>
</dbReference>
<sequence>MKKVSSPKIGTFKNGEKAPTKADYTLTFIENERPPTKEEKVIPLGKNERYPPVKSQNTYGLFKRKSRF</sequence>
<reference evidence="1 2" key="1">
    <citation type="journal article" date="2019" name="Front. Microbiol.">
        <title>Ammonia Oxidation by the Arctic Terrestrial Thaumarchaeote Candidatus Nitrosocosmicus arcticus Is Stimulated by Increasing Temperatures.</title>
        <authorList>
            <person name="Alves R.J.E."/>
            <person name="Kerou M."/>
            <person name="Zappe A."/>
            <person name="Bittner R."/>
            <person name="Abby S.S."/>
            <person name="Schmidt H.A."/>
            <person name="Pfeifer K."/>
            <person name="Schleper C."/>
        </authorList>
    </citation>
    <scope>NUCLEOTIDE SEQUENCE [LARGE SCALE GENOMIC DNA]</scope>
    <source>
        <strain evidence="1 2">Kfb</strain>
    </source>
</reference>
<comment type="caution">
    <text evidence="1">The sequence shown here is derived from an EMBL/GenBank/DDBJ whole genome shotgun (WGS) entry which is preliminary data.</text>
</comment>
<dbReference type="AlphaFoldDB" id="A0A557SSD0"/>
<dbReference type="RefSeq" id="WP_144733842.1">
    <property type="nucleotide sequence ID" value="NZ_ML675590.1"/>
</dbReference>
<accession>A0A557SSD0</accession>
<gene>
    <name evidence="1" type="ORF">NARC_150111</name>
</gene>